<dbReference type="GO" id="GO:0005886">
    <property type="term" value="C:plasma membrane"/>
    <property type="evidence" value="ECO:0007669"/>
    <property type="project" value="UniProtKB-SubCell"/>
</dbReference>
<proteinExistence type="inferred from homology"/>
<keyword evidence="11" id="KW-1185">Reference proteome</keyword>
<feature type="transmembrane region" description="Helical" evidence="7">
    <location>
        <begin position="149"/>
        <end position="171"/>
    </location>
</feature>
<reference evidence="10 11" key="1">
    <citation type="submission" date="2018-05" db="EMBL/GenBank/DDBJ databases">
        <title>Genomic Encyclopedia of Type Strains, Phase IV (KMG-IV): sequencing the most valuable type-strain genomes for metagenomic binning, comparative biology and taxonomic classification.</title>
        <authorList>
            <person name="Goeker M."/>
        </authorList>
    </citation>
    <scope>NUCLEOTIDE SEQUENCE [LARGE SCALE GENOMIC DNA]</scope>
    <source>
        <strain evidence="10 11">DSM 28579</strain>
    </source>
</reference>
<dbReference type="PANTHER" id="PTHR30509:SF8">
    <property type="entry name" value="INNER MEMBRANE PROTEIN YCCS"/>
    <property type="match status" value="1"/>
</dbReference>
<comment type="similarity">
    <text evidence="6">Belongs to the YccS/YhfK family.</text>
</comment>
<evidence type="ECO:0000259" key="9">
    <source>
        <dbReference type="Pfam" id="PF13515"/>
    </source>
</evidence>
<feature type="transmembrane region" description="Helical" evidence="7">
    <location>
        <begin position="126"/>
        <end position="143"/>
    </location>
</feature>
<feature type="domain" description="Integral membrane protein YccS N-terminal" evidence="8">
    <location>
        <begin position="78"/>
        <end position="357"/>
    </location>
</feature>
<evidence type="ECO:0000313" key="11">
    <source>
        <dbReference type="Proteomes" id="UP000251835"/>
    </source>
</evidence>
<dbReference type="RefSeq" id="WP_116496854.1">
    <property type="nucleotide sequence ID" value="NZ_QENZ01000005.1"/>
</dbReference>
<dbReference type="Pfam" id="PF13515">
    <property type="entry name" value="FUSC_2"/>
    <property type="match status" value="1"/>
</dbReference>
<evidence type="ECO:0000256" key="2">
    <source>
        <dbReference type="ARBA" id="ARBA00022475"/>
    </source>
</evidence>
<accession>A0A7L4UMY5</accession>
<evidence type="ECO:0000259" key="8">
    <source>
        <dbReference type="Pfam" id="PF12805"/>
    </source>
</evidence>
<dbReference type="InterPro" id="IPR049453">
    <property type="entry name" value="Memb_transporter_dom"/>
</dbReference>
<evidence type="ECO:0000256" key="3">
    <source>
        <dbReference type="ARBA" id="ARBA00022692"/>
    </source>
</evidence>
<evidence type="ECO:0000256" key="6">
    <source>
        <dbReference type="ARBA" id="ARBA00043993"/>
    </source>
</evidence>
<feature type="transmembrane region" description="Helical" evidence="7">
    <location>
        <begin position="390"/>
        <end position="408"/>
    </location>
</feature>
<evidence type="ECO:0000256" key="4">
    <source>
        <dbReference type="ARBA" id="ARBA00022989"/>
    </source>
</evidence>
<sequence>MKESWNKVRNKIEVLWINVFWQYPQRLLALKIAIAVALLIIPFEIIGKPFFGMTLALGAVATALSETDDYPRGRIKALAIMLLSFFVSSASVELLRPHPLLFGIGLIGSTFFFIILGGMGERYRGITFGALLIAIYTMLGTYFGNPWYYQPILLPLGGLGYGVVSLVLLYIRPWRLLKEQLAQGYRKLGDYTAHKAKFFPSDPKLQDTLRNQLAQKNIAVVQSIGQSRTALISYAKEVKDHPVMPIYYNKWLLLQQMHERVASSHERYDLLSQDTKNPQLIEGFGQLLKEISKAIQQVGTSLLTDIPYKHPISLSWTITALHEMMQRSESDPQYPSLSLLLKNLTELEQTLRTIDDQRVITSMPDIEYQSQPIVTRLKKLMRHTHPRFRYAVRLSICFAIGYALMYFLKIEKGDWILLTSLFVCQQTYSETRQRLFERVMGTIAGVILGILLAQLLPTPTGQIILLVGSIYLFMIWLRKKYAVAVIFITTYVLAAFNIQADQGIAVMGPRIVDTLIGAFLAYFVVRFIWPDWQYKHLPELLRNALAKNEAYLQAIYTPNYPPMQYRESRQQTHEADTALTLAWRGIKVEPKRKSFYEKKAFTLTYLNHALLSYLSALGAHAQNQQFNEEELSICKNVTEVLQQAQILLADKDILPNTPLVLREIKEWEDVLYERKKESNNRRITLLYNLAHTAKELLKEAQLLQQNKVTA</sequence>
<dbReference type="EMBL" id="QENZ01000005">
    <property type="protein sequence ID" value="PVX49991.1"/>
    <property type="molecule type" value="Genomic_DNA"/>
</dbReference>
<protein>
    <submittedName>
        <fullName evidence="10">Putative membrane protein (TIGR01666 family)</fullName>
    </submittedName>
</protein>
<feature type="transmembrane region" description="Helical" evidence="7">
    <location>
        <begin position="481"/>
        <end position="499"/>
    </location>
</feature>
<evidence type="ECO:0000256" key="1">
    <source>
        <dbReference type="ARBA" id="ARBA00004651"/>
    </source>
</evidence>
<feature type="domain" description="Integral membrane bound transporter" evidence="9">
    <location>
        <begin position="401"/>
        <end position="524"/>
    </location>
</feature>
<dbReference type="AlphaFoldDB" id="A0A7L4UMY5"/>
<name>A0A7L4UMY5_BALHA</name>
<dbReference type="Pfam" id="PF12805">
    <property type="entry name" value="FUSC-like"/>
    <property type="match status" value="1"/>
</dbReference>
<dbReference type="InterPro" id="IPR032692">
    <property type="entry name" value="YccS_N"/>
</dbReference>
<feature type="transmembrane region" description="Helical" evidence="7">
    <location>
        <begin position="443"/>
        <end position="474"/>
    </location>
</feature>
<keyword evidence="2" id="KW-1003">Cell membrane</keyword>
<keyword evidence="4 7" id="KW-1133">Transmembrane helix</keyword>
<evidence type="ECO:0000256" key="7">
    <source>
        <dbReference type="SAM" id="Phobius"/>
    </source>
</evidence>
<dbReference type="Proteomes" id="UP000251835">
    <property type="component" value="Unassembled WGS sequence"/>
</dbReference>
<feature type="transmembrane region" description="Helical" evidence="7">
    <location>
        <begin position="511"/>
        <end position="529"/>
    </location>
</feature>
<evidence type="ECO:0000313" key="10">
    <source>
        <dbReference type="EMBL" id="PVX49991.1"/>
    </source>
</evidence>
<gene>
    <name evidence="10" type="ORF">C7377_1636</name>
</gene>
<comment type="subcellular location">
    <subcellularLocation>
        <location evidence="1">Cell membrane</location>
        <topology evidence="1">Multi-pass membrane protein</topology>
    </subcellularLocation>
</comment>
<comment type="caution">
    <text evidence="10">The sequence shown here is derived from an EMBL/GenBank/DDBJ whole genome shotgun (WGS) entry which is preliminary data.</text>
</comment>
<keyword evidence="5 7" id="KW-0472">Membrane</keyword>
<feature type="transmembrane region" description="Helical" evidence="7">
    <location>
        <begin position="100"/>
        <end position="119"/>
    </location>
</feature>
<feature type="transmembrane region" description="Helical" evidence="7">
    <location>
        <begin position="27"/>
        <end position="43"/>
    </location>
</feature>
<dbReference type="PANTHER" id="PTHR30509">
    <property type="entry name" value="P-HYDROXYBENZOIC ACID EFFLUX PUMP SUBUNIT-RELATED"/>
    <property type="match status" value="1"/>
</dbReference>
<keyword evidence="3 7" id="KW-0812">Transmembrane</keyword>
<organism evidence="10 11">
    <name type="scientific">Balneicella halophila</name>
    <dbReference type="NCBI Taxonomy" id="1537566"/>
    <lineage>
        <taxon>Bacteria</taxon>
        <taxon>Pseudomonadati</taxon>
        <taxon>Bacteroidota</taxon>
        <taxon>Bacteroidia</taxon>
        <taxon>Bacteroidales</taxon>
        <taxon>Balneicellaceae</taxon>
        <taxon>Balneicella</taxon>
    </lineage>
</organism>
<dbReference type="OrthoDB" id="8670769at2"/>
<evidence type="ECO:0000256" key="5">
    <source>
        <dbReference type="ARBA" id="ARBA00023136"/>
    </source>
</evidence>